<keyword evidence="10" id="KW-1185">Reference proteome</keyword>
<dbReference type="EMBL" id="SEYY01019449">
    <property type="protein sequence ID" value="KAB7498253.1"/>
    <property type="molecule type" value="Genomic_DNA"/>
</dbReference>
<feature type="domain" description="G-protein coupled receptors family 1 profile" evidence="8">
    <location>
        <begin position="58"/>
        <end position="343"/>
    </location>
</feature>
<proteinExistence type="inferred from homology"/>
<feature type="transmembrane region" description="Helical" evidence="7">
    <location>
        <begin position="121"/>
        <end position="143"/>
    </location>
</feature>
<feature type="transmembrane region" description="Helical" evidence="7">
    <location>
        <begin position="78"/>
        <end position="101"/>
    </location>
</feature>
<evidence type="ECO:0000313" key="10">
    <source>
        <dbReference type="Proteomes" id="UP000326759"/>
    </source>
</evidence>
<accession>A0A5N5SVK4</accession>
<dbReference type="CDD" id="cd14978">
    <property type="entry name" value="7tmA_FMRFamide_R-like"/>
    <property type="match status" value="1"/>
</dbReference>
<evidence type="ECO:0000259" key="8">
    <source>
        <dbReference type="PROSITE" id="PS50262"/>
    </source>
</evidence>
<evidence type="ECO:0000256" key="6">
    <source>
        <dbReference type="SAM" id="MobiDB-lite"/>
    </source>
</evidence>
<evidence type="ECO:0000313" key="9">
    <source>
        <dbReference type="EMBL" id="KAB7498253.1"/>
    </source>
</evidence>
<dbReference type="Pfam" id="PF10324">
    <property type="entry name" value="7TM_GPCR_Srw"/>
    <property type="match status" value="1"/>
</dbReference>
<dbReference type="OrthoDB" id="5962323at2759"/>
<dbReference type="GO" id="GO:0008528">
    <property type="term" value="F:G protein-coupled peptide receptor activity"/>
    <property type="evidence" value="ECO:0007669"/>
    <property type="project" value="InterPro"/>
</dbReference>
<dbReference type="InterPro" id="IPR000276">
    <property type="entry name" value="GPCR_Rhodpsn"/>
</dbReference>
<dbReference type="PANTHER" id="PTHR47023:SF1">
    <property type="entry name" value="SEX PEPTIDE RECEPTOR"/>
    <property type="match status" value="1"/>
</dbReference>
<name>A0A5N5SVK4_9CRUS</name>
<sequence length="498" mass="57148">MEADSNEKFNNISSNLCPFNSISNISEVELPNNTLPSDLAVPLYGYALPIIVLVTTVANTMIVAVLTQRHMRTPTNVLLIAISLSDLMTLITPAPIFFYMYTLGHYELPLFPKSLCYTWYYFYDIFPNTFHTTSIWLTLALGVQRYIYVCHPPLARIYCNVPRVIKVVISIVAAALLHQSVRFFEFRYTETCVFWDGELIPACDIFYTAWVGGNINLYFGFYYWFRVIFVHLGPCTILVVLNILLFKALRKAERKRMKLLRENRKKECLRLRDSNCTTMMLIVILSVFLITEIPLAVITLLHIFSSLRYIIIFTPDEYPVIQKFFIISNFFITLSYPINFAIYCGMSRQFLETFWETFFLNQICKKKTSSVSATQSQRSSVTALSFRQKSVNSKGTTNQCCISTIGQNGNSPESSSKEDQTNNYLTPEYPNRSKEAHHLNSSSRSVSFILEEPSKVPDNSLASQDDKNILLKEDIFNSQIASGDEHKNEEKTLQETEI</sequence>
<keyword evidence="9" id="KW-0675">Receptor</keyword>
<keyword evidence="5 7" id="KW-0472">Membrane</keyword>
<feature type="transmembrane region" description="Helical" evidence="7">
    <location>
        <begin position="223"/>
        <end position="249"/>
    </location>
</feature>
<keyword evidence="3 7" id="KW-0812">Transmembrane</keyword>
<dbReference type="InterPro" id="IPR017452">
    <property type="entry name" value="GPCR_Rhodpsn_7TM"/>
</dbReference>
<feature type="transmembrane region" description="Helical" evidence="7">
    <location>
        <begin position="43"/>
        <end position="66"/>
    </location>
</feature>
<dbReference type="Proteomes" id="UP000326759">
    <property type="component" value="Unassembled WGS sequence"/>
</dbReference>
<feature type="region of interest" description="Disordered" evidence="6">
    <location>
        <begin position="403"/>
        <end position="440"/>
    </location>
</feature>
<protein>
    <submittedName>
        <fullName evidence="9">Sex peptide receptor</fullName>
    </submittedName>
</protein>
<dbReference type="PROSITE" id="PS50262">
    <property type="entry name" value="G_PROTEIN_RECEP_F1_2"/>
    <property type="match status" value="1"/>
</dbReference>
<dbReference type="Gene3D" id="1.20.1070.10">
    <property type="entry name" value="Rhodopsin 7-helix transmembrane proteins"/>
    <property type="match status" value="1"/>
</dbReference>
<evidence type="ECO:0000256" key="1">
    <source>
        <dbReference type="ARBA" id="ARBA00004370"/>
    </source>
</evidence>
<dbReference type="AlphaFoldDB" id="A0A5N5SVK4"/>
<comment type="similarity">
    <text evidence="2">Belongs to the G-protein coupled receptor 1 family.</text>
</comment>
<feature type="transmembrane region" description="Helical" evidence="7">
    <location>
        <begin position="324"/>
        <end position="344"/>
    </location>
</feature>
<evidence type="ECO:0000256" key="4">
    <source>
        <dbReference type="ARBA" id="ARBA00022989"/>
    </source>
</evidence>
<dbReference type="InterPro" id="IPR053071">
    <property type="entry name" value="GPCR1-related_rcpt"/>
</dbReference>
<keyword evidence="4 7" id="KW-1133">Transmembrane helix</keyword>
<dbReference type="PRINTS" id="PR00237">
    <property type="entry name" value="GPCRRHODOPSN"/>
</dbReference>
<reference evidence="9 10" key="1">
    <citation type="journal article" date="2019" name="PLoS Biol.">
        <title>Sex chromosomes control vertical transmission of feminizing Wolbachia symbionts in an isopod.</title>
        <authorList>
            <person name="Becking T."/>
            <person name="Chebbi M.A."/>
            <person name="Giraud I."/>
            <person name="Moumen B."/>
            <person name="Laverre T."/>
            <person name="Caubet Y."/>
            <person name="Peccoud J."/>
            <person name="Gilbert C."/>
            <person name="Cordaux R."/>
        </authorList>
    </citation>
    <scope>NUCLEOTIDE SEQUENCE [LARGE SCALE GENOMIC DNA]</scope>
    <source>
        <strain evidence="9">ANa2</strain>
        <tissue evidence="9">Whole body excluding digestive tract and cuticle</tissue>
    </source>
</reference>
<dbReference type="GO" id="GO:0016020">
    <property type="term" value="C:membrane"/>
    <property type="evidence" value="ECO:0007669"/>
    <property type="project" value="UniProtKB-SubCell"/>
</dbReference>
<feature type="compositionally biased region" description="Basic and acidic residues" evidence="6">
    <location>
        <begin position="483"/>
        <end position="498"/>
    </location>
</feature>
<evidence type="ECO:0000256" key="5">
    <source>
        <dbReference type="ARBA" id="ARBA00023136"/>
    </source>
</evidence>
<evidence type="ECO:0000256" key="7">
    <source>
        <dbReference type="SAM" id="Phobius"/>
    </source>
</evidence>
<dbReference type="SUPFAM" id="SSF81321">
    <property type="entry name" value="Family A G protein-coupled receptor-like"/>
    <property type="match status" value="1"/>
</dbReference>
<feature type="region of interest" description="Disordered" evidence="6">
    <location>
        <begin position="478"/>
        <end position="498"/>
    </location>
</feature>
<evidence type="ECO:0000256" key="2">
    <source>
        <dbReference type="ARBA" id="ARBA00010663"/>
    </source>
</evidence>
<comment type="caution">
    <text evidence="9">The sequence shown here is derived from an EMBL/GenBank/DDBJ whole genome shotgun (WGS) entry which is preliminary data.</text>
</comment>
<feature type="transmembrane region" description="Helical" evidence="7">
    <location>
        <begin position="164"/>
        <end position="181"/>
    </location>
</feature>
<organism evidence="9 10">
    <name type="scientific">Armadillidium nasatum</name>
    <dbReference type="NCBI Taxonomy" id="96803"/>
    <lineage>
        <taxon>Eukaryota</taxon>
        <taxon>Metazoa</taxon>
        <taxon>Ecdysozoa</taxon>
        <taxon>Arthropoda</taxon>
        <taxon>Crustacea</taxon>
        <taxon>Multicrustacea</taxon>
        <taxon>Malacostraca</taxon>
        <taxon>Eumalacostraca</taxon>
        <taxon>Peracarida</taxon>
        <taxon>Isopoda</taxon>
        <taxon>Oniscidea</taxon>
        <taxon>Crinocheta</taxon>
        <taxon>Armadillidiidae</taxon>
        <taxon>Armadillidium</taxon>
    </lineage>
</organism>
<feature type="compositionally biased region" description="Polar residues" evidence="6">
    <location>
        <begin position="403"/>
        <end position="414"/>
    </location>
</feature>
<evidence type="ECO:0000256" key="3">
    <source>
        <dbReference type="ARBA" id="ARBA00022692"/>
    </source>
</evidence>
<feature type="transmembrane region" description="Helical" evidence="7">
    <location>
        <begin position="279"/>
        <end position="304"/>
    </location>
</feature>
<dbReference type="PANTHER" id="PTHR47023">
    <property type="entry name" value="SEX PEPTIDE RECEPTOR"/>
    <property type="match status" value="1"/>
</dbReference>
<comment type="subcellular location">
    <subcellularLocation>
        <location evidence="1">Membrane</location>
    </subcellularLocation>
</comment>
<gene>
    <name evidence="9" type="primary">SPR_2</name>
    <name evidence="9" type="ORF">Anas_05119</name>
</gene>
<dbReference type="InterPro" id="IPR019427">
    <property type="entry name" value="7TM_GPCR_serpentine_rcpt_Srw"/>
</dbReference>